<comment type="caution">
    <text evidence="6">Lacks conserved residue(s) required for the propagation of feature annotation.</text>
</comment>
<keyword evidence="1" id="KW-0645">Protease</keyword>
<keyword evidence="2" id="KW-0479">Metal-binding</keyword>
<dbReference type="GO" id="GO:0046872">
    <property type="term" value="F:metal ion binding"/>
    <property type="evidence" value="ECO:0007669"/>
    <property type="project" value="UniProtKB-KW"/>
</dbReference>
<dbReference type="PANTHER" id="PTHR10127">
    <property type="entry name" value="DISCOIDIN, CUB, EGF, LAMININ , AND ZINC METALLOPROTEASE DOMAIN CONTAINING"/>
    <property type="match status" value="1"/>
</dbReference>
<keyword evidence="5" id="KW-0482">Metalloprotease</keyword>
<dbReference type="InterPro" id="IPR001506">
    <property type="entry name" value="Peptidase_M12A"/>
</dbReference>
<feature type="domain" description="Peptidase M12A" evidence="8">
    <location>
        <begin position="1"/>
        <end position="56"/>
    </location>
</feature>
<feature type="region of interest" description="Disordered" evidence="7">
    <location>
        <begin position="58"/>
        <end position="100"/>
    </location>
</feature>
<evidence type="ECO:0000256" key="3">
    <source>
        <dbReference type="ARBA" id="ARBA00022801"/>
    </source>
</evidence>
<evidence type="ECO:0000313" key="9">
    <source>
        <dbReference type="Proteomes" id="UP000887566"/>
    </source>
</evidence>
<evidence type="ECO:0000256" key="6">
    <source>
        <dbReference type="PROSITE-ProRule" id="PRU01211"/>
    </source>
</evidence>
<evidence type="ECO:0000256" key="2">
    <source>
        <dbReference type="ARBA" id="ARBA00022723"/>
    </source>
</evidence>
<dbReference type="GO" id="GO:0006508">
    <property type="term" value="P:proteolysis"/>
    <property type="evidence" value="ECO:0007669"/>
    <property type="project" value="UniProtKB-KW"/>
</dbReference>
<dbReference type="InterPro" id="IPR024079">
    <property type="entry name" value="MetalloPept_cat_dom_sf"/>
</dbReference>
<dbReference type="SUPFAM" id="SSF55486">
    <property type="entry name" value="Metalloproteases ('zincins'), catalytic domain"/>
    <property type="match status" value="1"/>
</dbReference>
<keyword evidence="9" id="KW-1185">Reference proteome</keyword>
<evidence type="ECO:0000256" key="7">
    <source>
        <dbReference type="SAM" id="MobiDB-lite"/>
    </source>
</evidence>
<evidence type="ECO:0000256" key="1">
    <source>
        <dbReference type="ARBA" id="ARBA00022670"/>
    </source>
</evidence>
<dbReference type="PROSITE" id="PS51864">
    <property type="entry name" value="ASTACIN"/>
    <property type="match status" value="1"/>
</dbReference>
<organism evidence="9 10">
    <name type="scientific">Plectus sambesii</name>
    <dbReference type="NCBI Taxonomy" id="2011161"/>
    <lineage>
        <taxon>Eukaryota</taxon>
        <taxon>Metazoa</taxon>
        <taxon>Ecdysozoa</taxon>
        <taxon>Nematoda</taxon>
        <taxon>Chromadorea</taxon>
        <taxon>Plectida</taxon>
        <taxon>Plectina</taxon>
        <taxon>Plectoidea</taxon>
        <taxon>Plectidae</taxon>
        <taxon>Plectus</taxon>
    </lineage>
</organism>
<dbReference type="Gene3D" id="3.40.390.10">
    <property type="entry name" value="Collagenase (Catalytic Domain)"/>
    <property type="match status" value="1"/>
</dbReference>
<evidence type="ECO:0000256" key="5">
    <source>
        <dbReference type="ARBA" id="ARBA00023049"/>
    </source>
</evidence>
<proteinExistence type="predicted"/>
<keyword evidence="4" id="KW-0862">Zinc</keyword>
<reference evidence="10" key="1">
    <citation type="submission" date="2022-11" db="UniProtKB">
        <authorList>
            <consortium name="WormBaseParasite"/>
        </authorList>
    </citation>
    <scope>IDENTIFICATION</scope>
</reference>
<dbReference type="PANTHER" id="PTHR10127:SF780">
    <property type="entry name" value="METALLOENDOPEPTIDASE"/>
    <property type="match status" value="1"/>
</dbReference>
<evidence type="ECO:0000259" key="8">
    <source>
        <dbReference type="PROSITE" id="PS51864"/>
    </source>
</evidence>
<dbReference type="Proteomes" id="UP000887566">
    <property type="component" value="Unplaced"/>
</dbReference>
<dbReference type="WBParaSite" id="PSAMB.scaffold1018size37064.g10497.t1">
    <property type="protein sequence ID" value="PSAMB.scaffold1018size37064.g10497.t1"/>
    <property type="gene ID" value="PSAMB.scaffold1018size37064.g10497"/>
</dbReference>
<evidence type="ECO:0000256" key="4">
    <source>
        <dbReference type="ARBA" id="ARBA00022833"/>
    </source>
</evidence>
<name>A0A914UIJ5_9BILA</name>
<accession>A0A914UIJ5</accession>
<dbReference type="GO" id="GO:0004222">
    <property type="term" value="F:metalloendopeptidase activity"/>
    <property type="evidence" value="ECO:0007669"/>
    <property type="project" value="InterPro"/>
</dbReference>
<keyword evidence="3" id="KW-0378">Hydrolase</keyword>
<protein>
    <submittedName>
        <fullName evidence="10">Peptidase M12A domain-containing protein</fullName>
    </submittedName>
</protein>
<dbReference type="AlphaFoldDB" id="A0A914UIJ5"/>
<dbReference type="Pfam" id="PF01400">
    <property type="entry name" value="Astacin"/>
    <property type="match status" value="1"/>
</dbReference>
<sequence length="100" mass="11134">MSEPFDYRSLMYISPNAFAIDRDRPTILSKDERFVIGQRVGLSEGDVNKIVRRYCDRRQSTNDGVIDEDDPSDKGGRNLAGSDPIASRTPLALMGKSVGR</sequence>
<evidence type="ECO:0000313" key="10">
    <source>
        <dbReference type="WBParaSite" id="PSAMB.scaffold1018size37064.g10497.t1"/>
    </source>
</evidence>